<dbReference type="PROSITE" id="PS50089">
    <property type="entry name" value="ZF_RING_2"/>
    <property type="match status" value="1"/>
</dbReference>
<evidence type="ECO:0000313" key="11">
    <source>
        <dbReference type="Proteomes" id="UP001497516"/>
    </source>
</evidence>
<dbReference type="GO" id="GO:0016567">
    <property type="term" value="P:protein ubiquitination"/>
    <property type="evidence" value="ECO:0007669"/>
    <property type="project" value="TreeGrafter"/>
</dbReference>
<dbReference type="EC" id="2.3.2.27" evidence="2"/>
<organism evidence="10 11">
    <name type="scientific">Linum trigynum</name>
    <dbReference type="NCBI Taxonomy" id="586398"/>
    <lineage>
        <taxon>Eukaryota</taxon>
        <taxon>Viridiplantae</taxon>
        <taxon>Streptophyta</taxon>
        <taxon>Embryophyta</taxon>
        <taxon>Tracheophyta</taxon>
        <taxon>Spermatophyta</taxon>
        <taxon>Magnoliopsida</taxon>
        <taxon>eudicotyledons</taxon>
        <taxon>Gunneridae</taxon>
        <taxon>Pentapetalae</taxon>
        <taxon>rosids</taxon>
        <taxon>fabids</taxon>
        <taxon>Malpighiales</taxon>
        <taxon>Linaceae</taxon>
        <taxon>Linum</taxon>
    </lineage>
</organism>
<dbReference type="Proteomes" id="UP001497516">
    <property type="component" value="Chromosome 1"/>
</dbReference>
<keyword evidence="3" id="KW-0808">Transferase</keyword>
<dbReference type="GO" id="GO:0005737">
    <property type="term" value="C:cytoplasm"/>
    <property type="evidence" value="ECO:0007669"/>
    <property type="project" value="TreeGrafter"/>
</dbReference>
<keyword evidence="4" id="KW-0479">Metal-binding</keyword>
<dbReference type="AlphaFoldDB" id="A0AAV2C819"/>
<dbReference type="SUPFAM" id="SSF57850">
    <property type="entry name" value="RING/U-box"/>
    <property type="match status" value="1"/>
</dbReference>
<evidence type="ECO:0000256" key="7">
    <source>
        <dbReference type="ARBA" id="ARBA00022833"/>
    </source>
</evidence>
<evidence type="ECO:0000256" key="5">
    <source>
        <dbReference type="ARBA" id="ARBA00022771"/>
    </source>
</evidence>
<reference evidence="10 11" key="1">
    <citation type="submission" date="2024-04" db="EMBL/GenBank/DDBJ databases">
        <authorList>
            <person name="Fracassetti M."/>
        </authorList>
    </citation>
    <scope>NUCLEOTIDE SEQUENCE [LARGE SCALE GENOMIC DNA]</scope>
</reference>
<evidence type="ECO:0000256" key="3">
    <source>
        <dbReference type="ARBA" id="ARBA00022679"/>
    </source>
</evidence>
<keyword evidence="7" id="KW-0862">Zinc</keyword>
<dbReference type="InterPro" id="IPR001841">
    <property type="entry name" value="Znf_RING"/>
</dbReference>
<dbReference type="EMBL" id="OZ034813">
    <property type="protein sequence ID" value="CAL1352653.1"/>
    <property type="molecule type" value="Genomic_DNA"/>
</dbReference>
<evidence type="ECO:0000256" key="6">
    <source>
        <dbReference type="ARBA" id="ARBA00022786"/>
    </source>
</evidence>
<dbReference type="PANTHER" id="PTHR15710:SF18">
    <property type="entry name" value="RING-TYPE E3 UBIQUITIN TRANSFERASE"/>
    <property type="match status" value="1"/>
</dbReference>
<evidence type="ECO:0000256" key="1">
    <source>
        <dbReference type="ARBA" id="ARBA00000900"/>
    </source>
</evidence>
<dbReference type="InterPro" id="IPR013083">
    <property type="entry name" value="Znf_RING/FYVE/PHD"/>
</dbReference>
<evidence type="ECO:0000256" key="2">
    <source>
        <dbReference type="ARBA" id="ARBA00012483"/>
    </source>
</evidence>
<protein>
    <recommendedName>
        <fullName evidence="2">RING-type E3 ubiquitin transferase</fullName>
        <ecNumber evidence="2">2.3.2.27</ecNumber>
    </recommendedName>
</protein>
<accession>A0AAV2C819</accession>
<dbReference type="Gene3D" id="3.30.40.10">
    <property type="entry name" value="Zinc/RING finger domain, C3HC4 (zinc finger)"/>
    <property type="match status" value="1"/>
</dbReference>
<sequence>MSLSHHHQRPRVTVNGVRRMRTFHYFWCYHCGRTLRFASIIPHEMFCPHCFGTLSPELDMSSPRLSGRRPFEPAPAPERLLESLSLMIDPRRMSHYNDHPSRNEEHSIDRWITLHFPPTPPPHQAIVNEDRPGPPPASPTAIEALPTVKFTAKDPNFACPVCKEEFEAGEEGKEMPCQHLYHTGCIVPWLTMHNTCPVCRYALPSSGAGTGDRQRPDGGARSNNYDLEEWTLNGVNWVRDRLFSVGRRPIRVLSDWTLLCMDMLDRRIVGVINTGESSRRGDELGNSGGQWWPSWLIL</sequence>
<dbReference type="GO" id="GO:0061630">
    <property type="term" value="F:ubiquitin protein ligase activity"/>
    <property type="evidence" value="ECO:0007669"/>
    <property type="project" value="UniProtKB-EC"/>
</dbReference>
<evidence type="ECO:0000256" key="4">
    <source>
        <dbReference type="ARBA" id="ARBA00022723"/>
    </source>
</evidence>
<dbReference type="GO" id="GO:0008270">
    <property type="term" value="F:zinc ion binding"/>
    <property type="evidence" value="ECO:0007669"/>
    <property type="project" value="UniProtKB-KW"/>
</dbReference>
<name>A0AAV2C819_9ROSI</name>
<comment type="catalytic activity">
    <reaction evidence="1">
        <text>S-ubiquitinyl-[E2 ubiquitin-conjugating enzyme]-L-cysteine + [acceptor protein]-L-lysine = [E2 ubiquitin-conjugating enzyme]-L-cysteine + N(6)-ubiquitinyl-[acceptor protein]-L-lysine.</text>
        <dbReference type="EC" id="2.3.2.27"/>
    </reaction>
</comment>
<proteinExistence type="predicted"/>
<keyword evidence="5 8" id="KW-0863">Zinc-finger</keyword>
<gene>
    <name evidence="10" type="ORF">LTRI10_LOCUS608</name>
</gene>
<dbReference type="FunFam" id="3.30.40.10:FF:000022">
    <property type="entry name" value="E3 ubiquitin-protein ligase RING1-like"/>
    <property type="match status" value="1"/>
</dbReference>
<dbReference type="Pfam" id="PF13639">
    <property type="entry name" value="zf-RING_2"/>
    <property type="match status" value="1"/>
</dbReference>
<dbReference type="SMART" id="SM00184">
    <property type="entry name" value="RING"/>
    <property type="match status" value="1"/>
</dbReference>
<keyword evidence="6" id="KW-0833">Ubl conjugation pathway</keyword>
<evidence type="ECO:0000313" key="10">
    <source>
        <dbReference type="EMBL" id="CAL1352653.1"/>
    </source>
</evidence>
<evidence type="ECO:0000259" key="9">
    <source>
        <dbReference type="PROSITE" id="PS50089"/>
    </source>
</evidence>
<keyword evidence="11" id="KW-1185">Reference proteome</keyword>
<evidence type="ECO:0000256" key="8">
    <source>
        <dbReference type="PROSITE-ProRule" id="PRU00175"/>
    </source>
</evidence>
<feature type="domain" description="RING-type" evidence="9">
    <location>
        <begin position="159"/>
        <end position="200"/>
    </location>
</feature>
<dbReference type="PANTHER" id="PTHR15710">
    <property type="entry name" value="E3 UBIQUITIN-PROTEIN LIGASE PRAJA"/>
    <property type="match status" value="1"/>
</dbReference>